<organism evidence="1 2">
    <name type="scientific">Pristionchus entomophagus</name>
    <dbReference type="NCBI Taxonomy" id="358040"/>
    <lineage>
        <taxon>Eukaryota</taxon>
        <taxon>Metazoa</taxon>
        <taxon>Ecdysozoa</taxon>
        <taxon>Nematoda</taxon>
        <taxon>Chromadorea</taxon>
        <taxon>Rhabditida</taxon>
        <taxon>Rhabditina</taxon>
        <taxon>Diplogasteromorpha</taxon>
        <taxon>Diplogasteroidea</taxon>
        <taxon>Neodiplogasteridae</taxon>
        <taxon>Pristionchus</taxon>
    </lineage>
</organism>
<dbReference type="AlphaFoldDB" id="A0AAV5SWK2"/>
<dbReference type="Proteomes" id="UP001432027">
    <property type="component" value="Unassembled WGS sequence"/>
</dbReference>
<feature type="non-terminal residue" evidence="1">
    <location>
        <position position="70"/>
    </location>
</feature>
<name>A0AAV5SWK2_9BILA</name>
<reference evidence="1" key="1">
    <citation type="submission" date="2023-10" db="EMBL/GenBank/DDBJ databases">
        <title>Genome assembly of Pristionchus species.</title>
        <authorList>
            <person name="Yoshida K."/>
            <person name="Sommer R.J."/>
        </authorList>
    </citation>
    <scope>NUCLEOTIDE SEQUENCE</scope>
    <source>
        <strain evidence="1">RS0144</strain>
    </source>
</reference>
<accession>A0AAV5SWK2</accession>
<keyword evidence="2" id="KW-1185">Reference proteome</keyword>
<feature type="non-terminal residue" evidence="1">
    <location>
        <position position="1"/>
    </location>
</feature>
<sequence>VLPEWFRPHFRCRVTDGSWRQRRMRFGALILIRDGVQLHQRYEVLGRGGVARSCGGRRVGRRADDGRQSD</sequence>
<protein>
    <submittedName>
        <fullName evidence="1">Uncharacterized protein</fullName>
    </submittedName>
</protein>
<proteinExistence type="predicted"/>
<comment type="caution">
    <text evidence="1">The sequence shown here is derived from an EMBL/GenBank/DDBJ whole genome shotgun (WGS) entry which is preliminary data.</text>
</comment>
<dbReference type="EMBL" id="BTSX01000002">
    <property type="protein sequence ID" value="GMS86747.1"/>
    <property type="molecule type" value="Genomic_DNA"/>
</dbReference>
<evidence type="ECO:0000313" key="2">
    <source>
        <dbReference type="Proteomes" id="UP001432027"/>
    </source>
</evidence>
<evidence type="ECO:0000313" key="1">
    <source>
        <dbReference type="EMBL" id="GMS86747.1"/>
    </source>
</evidence>
<gene>
    <name evidence="1" type="ORF">PENTCL1PPCAC_8922</name>
</gene>